<dbReference type="Pfam" id="PF04977">
    <property type="entry name" value="DivIC"/>
    <property type="match status" value="1"/>
</dbReference>
<dbReference type="PANTHER" id="PTHR37485:SF1">
    <property type="entry name" value="CELL DIVISION PROTEIN FTSB"/>
    <property type="match status" value="1"/>
</dbReference>
<keyword evidence="2 9" id="KW-0132">Cell division</keyword>
<dbReference type="GO" id="GO:0030428">
    <property type="term" value="C:cell septum"/>
    <property type="evidence" value="ECO:0007669"/>
    <property type="project" value="TreeGrafter"/>
</dbReference>
<evidence type="ECO:0000256" key="5">
    <source>
        <dbReference type="ARBA" id="ARBA00023136"/>
    </source>
</evidence>
<sequence>MNVQFLNPLRWKKSFLALLLGAFVFTWFVFIDTYSLKTRWDLHSQKKELQERTAELNERSEELKTKISELESDPALLEKIAREEYGMKKPGETVYKVKREE</sequence>
<evidence type="ECO:0000313" key="9">
    <source>
        <dbReference type="EMBL" id="SMO58818.1"/>
    </source>
</evidence>
<evidence type="ECO:0000313" key="10">
    <source>
        <dbReference type="Proteomes" id="UP000317557"/>
    </source>
</evidence>
<gene>
    <name evidence="9" type="ORF">SAMN06265219_105154</name>
</gene>
<feature type="coiled-coil region" evidence="7">
    <location>
        <begin position="39"/>
        <end position="73"/>
    </location>
</feature>
<evidence type="ECO:0000256" key="2">
    <source>
        <dbReference type="ARBA" id="ARBA00022618"/>
    </source>
</evidence>
<dbReference type="EMBL" id="FXTP01000005">
    <property type="protein sequence ID" value="SMO58818.1"/>
    <property type="molecule type" value="Genomic_DNA"/>
</dbReference>
<evidence type="ECO:0000256" key="6">
    <source>
        <dbReference type="ARBA" id="ARBA00023306"/>
    </source>
</evidence>
<dbReference type="AlphaFoldDB" id="A0A521CHB5"/>
<keyword evidence="5 8" id="KW-0472">Membrane</keyword>
<organism evidence="9 10">
    <name type="scientific">Gracilimonas mengyeensis</name>
    <dbReference type="NCBI Taxonomy" id="1302730"/>
    <lineage>
        <taxon>Bacteria</taxon>
        <taxon>Pseudomonadati</taxon>
        <taxon>Balneolota</taxon>
        <taxon>Balneolia</taxon>
        <taxon>Balneolales</taxon>
        <taxon>Balneolaceae</taxon>
        <taxon>Gracilimonas</taxon>
    </lineage>
</organism>
<dbReference type="InterPro" id="IPR023081">
    <property type="entry name" value="Cell_div_FtsB"/>
</dbReference>
<evidence type="ECO:0000256" key="1">
    <source>
        <dbReference type="ARBA" id="ARBA00022475"/>
    </source>
</evidence>
<keyword evidence="7" id="KW-0175">Coiled coil</keyword>
<dbReference type="GO" id="GO:0043093">
    <property type="term" value="P:FtsZ-dependent cytokinesis"/>
    <property type="evidence" value="ECO:0007669"/>
    <property type="project" value="TreeGrafter"/>
</dbReference>
<dbReference type="Proteomes" id="UP000317557">
    <property type="component" value="Unassembled WGS sequence"/>
</dbReference>
<keyword evidence="4 8" id="KW-1133">Transmembrane helix</keyword>
<reference evidence="9 10" key="1">
    <citation type="submission" date="2017-05" db="EMBL/GenBank/DDBJ databases">
        <authorList>
            <person name="Varghese N."/>
            <person name="Submissions S."/>
        </authorList>
    </citation>
    <scope>NUCLEOTIDE SEQUENCE [LARGE SCALE GENOMIC DNA]</scope>
    <source>
        <strain evidence="9 10">DSM 21985</strain>
    </source>
</reference>
<keyword evidence="1" id="KW-1003">Cell membrane</keyword>
<evidence type="ECO:0000256" key="8">
    <source>
        <dbReference type="SAM" id="Phobius"/>
    </source>
</evidence>
<keyword evidence="3 8" id="KW-0812">Transmembrane</keyword>
<evidence type="ECO:0000256" key="7">
    <source>
        <dbReference type="SAM" id="Coils"/>
    </source>
</evidence>
<accession>A0A521CHB5</accession>
<name>A0A521CHB5_9BACT</name>
<evidence type="ECO:0000256" key="4">
    <source>
        <dbReference type="ARBA" id="ARBA00022989"/>
    </source>
</evidence>
<evidence type="ECO:0000256" key="3">
    <source>
        <dbReference type="ARBA" id="ARBA00022692"/>
    </source>
</evidence>
<feature type="transmembrane region" description="Helical" evidence="8">
    <location>
        <begin position="15"/>
        <end position="36"/>
    </location>
</feature>
<proteinExistence type="predicted"/>
<protein>
    <submittedName>
        <fullName evidence="9">Cell division protein FtsB</fullName>
    </submittedName>
</protein>
<dbReference type="OrthoDB" id="1467719at2"/>
<keyword evidence="6" id="KW-0131">Cell cycle</keyword>
<dbReference type="RefSeq" id="WP_142453975.1">
    <property type="nucleotide sequence ID" value="NZ_FXTP01000005.1"/>
</dbReference>
<keyword evidence="10" id="KW-1185">Reference proteome</keyword>
<dbReference type="PANTHER" id="PTHR37485">
    <property type="entry name" value="CELL DIVISION PROTEIN FTSB"/>
    <property type="match status" value="1"/>
</dbReference>
<dbReference type="InterPro" id="IPR007060">
    <property type="entry name" value="FtsL/DivIC"/>
</dbReference>